<dbReference type="Proteomes" id="UP000887565">
    <property type="component" value="Unplaced"/>
</dbReference>
<name>A0A915HTA5_ROMCU</name>
<protein>
    <submittedName>
        <fullName evidence="7">VPS33B-interacting protein in apical-basolateral polarity regulator</fullName>
    </submittedName>
</protein>
<sequence>MQNDRWTETLMRSLNRKEEAVSLEYKNAFNQLESNSKLKALRFLRDKFVLDADLCWEQENISEHSALLERQMAVEKVDVKNSQIPKAALLIDQPVQTTLYYCCLYHYDSNPNDISSPLSLKNFHKLSDKQYVLTALKTLSKQKRWLDIEKLFFNKSLFGSPKFRSCIDVERIAEILAKSGATPEVLSFYIRNEISNDKKFDLAKKYQCHQIVVDCYVAARNRIALIDYMAKNLRSGTPAYFYADSSLKNSVANFV</sequence>
<keyword evidence="5" id="KW-0968">Cytoplasmic vesicle</keyword>
<comment type="subcellular location">
    <subcellularLocation>
        <location evidence="2">Cytoplasmic vesicle</location>
    </subcellularLocation>
    <subcellularLocation>
        <location evidence="1">Early endosome</location>
    </subcellularLocation>
    <subcellularLocation>
        <location evidence="3">Late endosome</location>
    </subcellularLocation>
</comment>
<dbReference type="GO" id="GO:0005769">
    <property type="term" value="C:early endosome"/>
    <property type="evidence" value="ECO:0007669"/>
    <property type="project" value="UniProtKB-SubCell"/>
</dbReference>
<accession>A0A915HTA5</accession>
<organism evidence="6 7">
    <name type="scientific">Romanomermis culicivorax</name>
    <name type="common">Nematode worm</name>
    <dbReference type="NCBI Taxonomy" id="13658"/>
    <lineage>
        <taxon>Eukaryota</taxon>
        <taxon>Metazoa</taxon>
        <taxon>Ecdysozoa</taxon>
        <taxon>Nematoda</taxon>
        <taxon>Enoplea</taxon>
        <taxon>Dorylaimia</taxon>
        <taxon>Mermithida</taxon>
        <taxon>Mermithoidea</taxon>
        <taxon>Mermithidae</taxon>
        <taxon>Romanomermis</taxon>
    </lineage>
</organism>
<evidence type="ECO:0000313" key="6">
    <source>
        <dbReference type="Proteomes" id="UP000887565"/>
    </source>
</evidence>
<dbReference type="GO" id="GO:0007034">
    <property type="term" value="P:vacuolar transport"/>
    <property type="evidence" value="ECO:0007669"/>
    <property type="project" value="TreeGrafter"/>
</dbReference>
<evidence type="ECO:0000256" key="5">
    <source>
        <dbReference type="ARBA" id="ARBA00023329"/>
    </source>
</evidence>
<dbReference type="OMA" id="NDRWTET"/>
<dbReference type="PANTHER" id="PTHR13364">
    <property type="entry name" value="DEFECTIVE SPERMATOGENESIS PROTEIN 39"/>
    <property type="match status" value="1"/>
</dbReference>
<dbReference type="InterPro" id="IPR038132">
    <property type="entry name" value="Vps16_C_sf"/>
</dbReference>
<keyword evidence="4" id="KW-0967">Endosome</keyword>
<dbReference type="GO" id="GO:0005770">
    <property type="term" value="C:late endosome"/>
    <property type="evidence" value="ECO:0007669"/>
    <property type="project" value="UniProtKB-SubCell"/>
</dbReference>
<dbReference type="Gene3D" id="1.10.150.780">
    <property type="entry name" value="Vps16, C-terminal region"/>
    <property type="match status" value="1"/>
</dbReference>
<reference evidence="7" key="1">
    <citation type="submission" date="2022-11" db="UniProtKB">
        <authorList>
            <consortium name="WormBaseParasite"/>
        </authorList>
    </citation>
    <scope>IDENTIFICATION</scope>
</reference>
<dbReference type="PANTHER" id="PTHR13364:SF6">
    <property type="entry name" value="SPERMATOGENESIS-DEFECTIVE PROTEIN 39 HOMOLOG"/>
    <property type="match status" value="1"/>
</dbReference>
<dbReference type="AlphaFoldDB" id="A0A915HTA5"/>
<dbReference type="WBParaSite" id="nRc.2.0.1.t04989-RA">
    <property type="protein sequence ID" value="nRc.2.0.1.t04989-RA"/>
    <property type="gene ID" value="nRc.2.0.1.g04989"/>
</dbReference>
<evidence type="ECO:0000256" key="3">
    <source>
        <dbReference type="ARBA" id="ARBA00004603"/>
    </source>
</evidence>
<dbReference type="InterPro" id="IPR040057">
    <property type="entry name" value="Spe-39"/>
</dbReference>
<evidence type="ECO:0000256" key="4">
    <source>
        <dbReference type="ARBA" id="ARBA00022753"/>
    </source>
</evidence>
<evidence type="ECO:0000256" key="1">
    <source>
        <dbReference type="ARBA" id="ARBA00004412"/>
    </source>
</evidence>
<keyword evidence="6" id="KW-1185">Reference proteome</keyword>
<proteinExistence type="predicted"/>
<evidence type="ECO:0000313" key="7">
    <source>
        <dbReference type="WBParaSite" id="nRc.2.0.1.t04989-RA"/>
    </source>
</evidence>
<evidence type="ECO:0000256" key="2">
    <source>
        <dbReference type="ARBA" id="ARBA00004541"/>
    </source>
</evidence>
<dbReference type="GO" id="GO:0006886">
    <property type="term" value="P:intracellular protein transport"/>
    <property type="evidence" value="ECO:0007669"/>
    <property type="project" value="TreeGrafter"/>
</dbReference>